<dbReference type="Proteomes" id="UP000677228">
    <property type="component" value="Unassembled WGS sequence"/>
</dbReference>
<reference evidence="1" key="1">
    <citation type="submission" date="2021-02" db="EMBL/GenBank/DDBJ databases">
        <authorList>
            <person name="Nowell W R."/>
        </authorList>
    </citation>
    <scope>NUCLEOTIDE SEQUENCE</scope>
</reference>
<evidence type="ECO:0000313" key="3">
    <source>
        <dbReference type="Proteomes" id="UP000677228"/>
    </source>
</evidence>
<comment type="caution">
    <text evidence="1">The sequence shown here is derived from an EMBL/GenBank/DDBJ whole genome shotgun (WGS) entry which is preliminary data.</text>
</comment>
<gene>
    <name evidence="1" type="ORF">OVA965_LOCUS2853</name>
    <name evidence="2" type="ORF">TMI583_LOCUS2848</name>
</gene>
<evidence type="ECO:0000313" key="2">
    <source>
        <dbReference type="EMBL" id="CAF3546930.1"/>
    </source>
</evidence>
<organism evidence="1 3">
    <name type="scientific">Didymodactylos carnosus</name>
    <dbReference type="NCBI Taxonomy" id="1234261"/>
    <lineage>
        <taxon>Eukaryota</taxon>
        <taxon>Metazoa</taxon>
        <taxon>Spiralia</taxon>
        <taxon>Gnathifera</taxon>
        <taxon>Rotifera</taxon>
        <taxon>Eurotatoria</taxon>
        <taxon>Bdelloidea</taxon>
        <taxon>Philodinida</taxon>
        <taxon>Philodinidae</taxon>
        <taxon>Didymodactylos</taxon>
    </lineage>
</organism>
<dbReference type="AlphaFoldDB" id="A0A8S2CUT0"/>
<dbReference type="InterPro" id="IPR035979">
    <property type="entry name" value="RBD_domain_sf"/>
</dbReference>
<dbReference type="EMBL" id="CAJOBA010000643">
    <property type="protein sequence ID" value="CAF3546930.1"/>
    <property type="molecule type" value="Genomic_DNA"/>
</dbReference>
<proteinExistence type="predicted"/>
<dbReference type="Proteomes" id="UP000682733">
    <property type="component" value="Unassembled WGS sequence"/>
</dbReference>
<name>A0A8S2CUT0_9BILA</name>
<dbReference type="SUPFAM" id="SSF54928">
    <property type="entry name" value="RNA-binding domain, RBD"/>
    <property type="match status" value="1"/>
</dbReference>
<protein>
    <recommendedName>
        <fullName evidence="4">RRM domain-containing protein</fullName>
    </recommendedName>
</protein>
<accession>A0A8S2CUT0</accession>
<sequence>MRDNSNYNHRIHISNLHYEVNIHQLKHFFHVLNDIMVNTVMNTRPHIIENHRLHIRRTLPTNADNPQEHNTSVYKLIVYGRDDELIWNCFEQYGNICSLKKIHNNLIIVEFDHYDPIDIIILKKTTLFIW</sequence>
<evidence type="ECO:0000313" key="1">
    <source>
        <dbReference type="EMBL" id="CAF0766646.1"/>
    </source>
</evidence>
<dbReference type="GO" id="GO:0003676">
    <property type="term" value="F:nucleic acid binding"/>
    <property type="evidence" value="ECO:0007669"/>
    <property type="project" value="InterPro"/>
</dbReference>
<dbReference type="EMBL" id="CAJNOK010000644">
    <property type="protein sequence ID" value="CAF0766646.1"/>
    <property type="molecule type" value="Genomic_DNA"/>
</dbReference>
<evidence type="ECO:0008006" key="4">
    <source>
        <dbReference type="Google" id="ProtNLM"/>
    </source>
</evidence>